<sequence>MTSPHLLAFTSDAVCVAEEFGVAFYAPKTLKKFRVERLNGRRIAGIYAVVVPNGESHLHVVDVEANWFLISLARIEVMSSSTIELRGERGVHSEESALSLSEREGLLEAHFHEAGGVLHCVVLTRRGVYEACLKDTNRIVADNIISLPAGAKNCCVALGKTSGLVIVYGRGGKWSQYSHYEERKPEHVKQLDLNINIQSVAVSPVSRRVAVGGTRGELVVYPSDPQDKYFSDHWHHTPLTALSFSVDGNSLYSGAREAMMLVWNMSSFAHKKIRCGLGPIKCIITPTHRASQVLLACADSTLATLDLLQMQVEKFIEGVQWSTDECCSGLVVGRWQGQPAVILTGLPNVVRVCDPFTQQAIYSLHISSQMETIPSPPRYGIQYVGLLNNNRTLVTYEEFCGVSLPPLLRFWVFVPALKRHQESLTICSPHNSGILALRTDETYQRVFTLSTDSMKCWAQLDEDLNYIHAVGRKTWGNQSSSKTPSLLVEDLILSNDGSLCFVSDDNVHVYSTASLHPGQAWQRILTLTQNSSHAPLRNLTLLHECQVLVASDHERVYFWSLASPQSHATTWKAEENDGVTALCGFSAKSVLVATESGGMWELGALDANGAGRVLGHIPDASPHRINFMKSLSLPQQPDRVAVVDSVSGFRVLHVAMEEAKQVRVEQFQGDASMKARAAYDERERHMLLRSFFHDAPQRAGSPNGLNEGDASGSIDRALKVADAQKWLAGVLADSAYTAPPMSTLLSSYLQKRAGVSTF</sequence>
<evidence type="ECO:0000256" key="8">
    <source>
        <dbReference type="PROSITE-ProRule" id="PRU00221"/>
    </source>
</evidence>
<dbReference type="GO" id="GO:0032040">
    <property type="term" value="C:small-subunit processome"/>
    <property type="evidence" value="ECO:0007669"/>
    <property type="project" value="InterPro"/>
</dbReference>
<evidence type="ECO:0000313" key="9">
    <source>
        <dbReference type="EMBL" id="CCC95425.1"/>
    </source>
</evidence>
<dbReference type="InterPro" id="IPR053826">
    <property type="entry name" value="WDR75"/>
</dbReference>
<evidence type="ECO:0000256" key="3">
    <source>
        <dbReference type="ARBA" id="ARBA00022552"/>
    </source>
</evidence>
<organism evidence="9">
    <name type="scientific">Trypanosoma congolense (strain IL3000)</name>
    <dbReference type="NCBI Taxonomy" id="1068625"/>
    <lineage>
        <taxon>Eukaryota</taxon>
        <taxon>Discoba</taxon>
        <taxon>Euglenozoa</taxon>
        <taxon>Kinetoplastea</taxon>
        <taxon>Metakinetoplastina</taxon>
        <taxon>Trypanosomatida</taxon>
        <taxon>Trypanosomatidae</taxon>
        <taxon>Trypanosoma</taxon>
        <taxon>Nannomonas</taxon>
    </lineage>
</organism>
<name>G0V1A4_TRYCI</name>
<dbReference type="InterPro" id="IPR001680">
    <property type="entry name" value="WD40_rpt"/>
</dbReference>
<keyword evidence="5" id="KW-0677">Repeat</keyword>
<accession>G0V1A4</accession>
<evidence type="ECO:0000256" key="6">
    <source>
        <dbReference type="ARBA" id="ARBA00023163"/>
    </source>
</evidence>
<keyword evidence="7" id="KW-0539">Nucleus</keyword>
<dbReference type="InterPro" id="IPR036322">
    <property type="entry name" value="WD40_repeat_dom_sf"/>
</dbReference>
<reference evidence="9" key="1">
    <citation type="journal article" date="2012" name="Proc. Natl. Acad. Sci. U.S.A.">
        <title>Antigenic diversity is generated by distinct evolutionary mechanisms in African trypanosome species.</title>
        <authorList>
            <person name="Jackson A.P."/>
            <person name="Berry A."/>
            <person name="Aslett M."/>
            <person name="Allison H.C."/>
            <person name="Burton P."/>
            <person name="Vavrova-Anderson J."/>
            <person name="Brown R."/>
            <person name="Browne H."/>
            <person name="Corton N."/>
            <person name="Hauser H."/>
            <person name="Gamble J."/>
            <person name="Gilderthorp R."/>
            <person name="Marcello L."/>
            <person name="McQuillan J."/>
            <person name="Otto T.D."/>
            <person name="Quail M.A."/>
            <person name="Sanders M.J."/>
            <person name="van Tonder A."/>
            <person name="Ginger M.L."/>
            <person name="Field M.C."/>
            <person name="Barry J.D."/>
            <person name="Hertz-Fowler C."/>
            <person name="Berriman M."/>
        </authorList>
    </citation>
    <scope>NUCLEOTIDE SEQUENCE</scope>
    <source>
        <strain evidence="9">IL3000</strain>
    </source>
</reference>
<keyword evidence="3" id="KW-0698">rRNA processing</keyword>
<protein>
    <submittedName>
        <fullName evidence="9">Uncharacterized protein TCIL3000_11_8810</fullName>
    </submittedName>
</protein>
<keyword evidence="4 8" id="KW-0853">WD repeat</keyword>
<dbReference type="AlphaFoldDB" id="G0V1A4"/>
<evidence type="ECO:0000256" key="2">
    <source>
        <dbReference type="ARBA" id="ARBA00022517"/>
    </source>
</evidence>
<gene>
    <name evidence="9" type="ORF">TCIL3000_11_8810</name>
</gene>
<dbReference type="PROSITE" id="PS50082">
    <property type="entry name" value="WD_REPEATS_2"/>
    <property type="match status" value="1"/>
</dbReference>
<dbReference type="Gene3D" id="2.130.10.10">
    <property type="entry name" value="YVTN repeat-like/Quinoprotein amine dehydrogenase"/>
    <property type="match status" value="1"/>
</dbReference>
<evidence type="ECO:0000256" key="7">
    <source>
        <dbReference type="ARBA" id="ARBA00023242"/>
    </source>
</evidence>
<dbReference type="GO" id="GO:0006364">
    <property type="term" value="P:rRNA processing"/>
    <property type="evidence" value="ECO:0007669"/>
    <property type="project" value="UniProtKB-KW"/>
</dbReference>
<dbReference type="PANTHER" id="PTHR44215:SF1">
    <property type="entry name" value="WD REPEAT-CONTAINING PROTEIN 75"/>
    <property type="match status" value="1"/>
</dbReference>
<dbReference type="GO" id="GO:0003723">
    <property type="term" value="F:RNA binding"/>
    <property type="evidence" value="ECO:0007669"/>
    <property type="project" value="InterPro"/>
</dbReference>
<dbReference type="InterPro" id="IPR015943">
    <property type="entry name" value="WD40/YVTN_repeat-like_dom_sf"/>
</dbReference>
<evidence type="ECO:0000256" key="4">
    <source>
        <dbReference type="ARBA" id="ARBA00022574"/>
    </source>
</evidence>
<evidence type="ECO:0000256" key="1">
    <source>
        <dbReference type="ARBA" id="ARBA00004604"/>
    </source>
</evidence>
<keyword evidence="2" id="KW-0690">Ribosome biogenesis</keyword>
<comment type="subcellular location">
    <subcellularLocation>
        <location evidence="1">Nucleus</location>
        <location evidence="1">Nucleolus</location>
    </subcellularLocation>
</comment>
<dbReference type="SUPFAM" id="SSF50978">
    <property type="entry name" value="WD40 repeat-like"/>
    <property type="match status" value="1"/>
</dbReference>
<dbReference type="VEuPathDB" id="TriTrypDB:TcIL3000.11.8810"/>
<dbReference type="EMBL" id="HE575324">
    <property type="protein sequence ID" value="CCC95425.1"/>
    <property type="molecule type" value="Genomic_DNA"/>
</dbReference>
<dbReference type="SMART" id="SM00320">
    <property type="entry name" value="WD40"/>
    <property type="match status" value="3"/>
</dbReference>
<feature type="repeat" description="WD" evidence="8">
    <location>
        <begin position="235"/>
        <end position="267"/>
    </location>
</feature>
<proteinExistence type="predicted"/>
<dbReference type="PANTHER" id="PTHR44215">
    <property type="entry name" value="WD REPEAT-CONTAINING PROTEIN 75"/>
    <property type="match status" value="1"/>
</dbReference>
<keyword evidence="6" id="KW-0804">Transcription</keyword>
<dbReference type="GO" id="GO:2000234">
    <property type="term" value="P:positive regulation of rRNA processing"/>
    <property type="evidence" value="ECO:0007669"/>
    <property type="project" value="TreeGrafter"/>
</dbReference>
<evidence type="ECO:0000256" key="5">
    <source>
        <dbReference type="ARBA" id="ARBA00022737"/>
    </source>
</evidence>
<dbReference type="GO" id="GO:0045943">
    <property type="term" value="P:positive regulation of transcription by RNA polymerase I"/>
    <property type="evidence" value="ECO:0007669"/>
    <property type="project" value="InterPro"/>
</dbReference>